<feature type="domain" description="RNA polymerase sigma-70 region 2" evidence="5">
    <location>
        <begin position="20"/>
        <end position="82"/>
    </location>
</feature>
<dbReference type="GO" id="GO:0016987">
    <property type="term" value="F:sigma factor activity"/>
    <property type="evidence" value="ECO:0007669"/>
    <property type="project" value="UniProtKB-KW"/>
</dbReference>
<dbReference type="InterPro" id="IPR036388">
    <property type="entry name" value="WH-like_DNA-bd_sf"/>
</dbReference>
<dbReference type="Gene3D" id="1.10.1740.10">
    <property type="match status" value="1"/>
</dbReference>
<dbReference type="InterPro" id="IPR039425">
    <property type="entry name" value="RNA_pol_sigma-70-like"/>
</dbReference>
<dbReference type="AlphaFoldDB" id="A0A2W5VBZ0"/>
<dbReference type="InterPro" id="IPR007627">
    <property type="entry name" value="RNA_pol_sigma70_r2"/>
</dbReference>
<evidence type="ECO:0000259" key="5">
    <source>
        <dbReference type="Pfam" id="PF04542"/>
    </source>
</evidence>
<protein>
    <submittedName>
        <fullName evidence="7">RNA polymerase sigma factor</fullName>
    </submittedName>
</protein>
<dbReference type="PANTHER" id="PTHR43133">
    <property type="entry name" value="RNA POLYMERASE ECF-TYPE SIGMA FACTO"/>
    <property type="match status" value="1"/>
</dbReference>
<dbReference type="SUPFAM" id="SSF88659">
    <property type="entry name" value="Sigma3 and sigma4 domains of RNA polymerase sigma factors"/>
    <property type="match status" value="1"/>
</dbReference>
<evidence type="ECO:0000256" key="2">
    <source>
        <dbReference type="ARBA" id="ARBA00023015"/>
    </source>
</evidence>
<evidence type="ECO:0000256" key="3">
    <source>
        <dbReference type="ARBA" id="ARBA00023082"/>
    </source>
</evidence>
<evidence type="ECO:0000259" key="6">
    <source>
        <dbReference type="Pfam" id="PF08281"/>
    </source>
</evidence>
<accession>A0A2W5VBZ0</accession>
<evidence type="ECO:0000313" key="8">
    <source>
        <dbReference type="Proteomes" id="UP000249393"/>
    </source>
</evidence>
<dbReference type="RefSeq" id="WP_304276083.1">
    <property type="nucleotide sequence ID" value="NZ_QFQZ01000016.1"/>
</dbReference>
<dbReference type="Pfam" id="PF08281">
    <property type="entry name" value="Sigma70_r4_2"/>
    <property type="match status" value="1"/>
</dbReference>
<dbReference type="PANTHER" id="PTHR43133:SF45">
    <property type="entry name" value="RNA POLYMERASE ECF-TYPE SIGMA FACTOR"/>
    <property type="match status" value="1"/>
</dbReference>
<dbReference type="Proteomes" id="UP000249393">
    <property type="component" value="Unassembled WGS sequence"/>
</dbReference>
<feature type="domain" description="RNA polymerase sigma factor 70 region 4 type 2" evidence="6">
    <location>
        <begin position="109"/>
        <end position="159"/>
    </location>
</feature>
<dbReference type="InterPro" id="IPR013249">
    <property type="entry name" value="RNA_pol_sigma70_r4_t2"/>
</dbReference>
<keyword evidence="2" id="KW-0805">Transcription regulation</keyword>
<organism evidence="7 8">
    <name type="scientific">Caulobacter segnis</name>
    <dbReference type="NCBI Taxonomy" id="88688"/>
    <lineage>
        <taxon>Bacteria</taxon>
        <taxon>Pseudomonadati</taxon>
        <taxon>Pseudomonadota</taxon>
        <taxon>Alphaproteobacteria</taxon>
        <taxon>Caulobacterales</taxon>
        <taxon>Caulobacteraceae</taxon>
        <taxon>Caulobacter</taxon>
    </lineage>
</organism>
<comment type="caution">
    <text evidence="7">The sequence shown here is derived from an EMBL/GenBank/DDBJ whole genome shotgun (WGS) entry which is preliminary data.</text>
</comment>
<keyword evidence="4" id="KW-0804">Transcription</keyword>
<reference evidence="7 8" key="1">
    <citation type="submission" date="2017-08" db="EMBL/GenBank/DDBJ databases">
        <title>Infants hospitalized years apart are colonized by the same room-sourced microbial strains.</title>
        <authorList>
            <person name="Brooks B."/>
            <person name="Olm M.R."/>
            <person name="Firek B.A."/>
            <person name="Baker R."/>
            <person name="Thomas B.C."/>
            <person name="Morowitz M.J."/>
            <person name="Banfield J.F."/>
        </authorList>
    </citation>
    <scope>NUCLEOTIDE SEQUENCE [LARGE SCALE GENOMIC DNA]</scope>
    <source>
        <strain evidence="7">S2_003_000_R2_4</strain>
    </source>
</reference>
<keyword evidence="3" id="KW-0731">Sigma factor</keyword>
<comment type="similarity">
    <text evidence="1">Belongs to the sigma-70 factor family. ECF subfamily.</text>
</comment>
<gene>
    <name evidence="7" type="ORF">DI526_07230</name>
</gene>
<dbReference type="GO" id="GO:0006352">
    <property type="term" value="P:DNA-templated transcription initiation"/>
    <property type="evidence" value="ECO:0007669"/>
    <property type="project" value="InterPro"/>
</dbReference>
<dbReference type="InterPro" id="IPR014284">
    <property type="entry name" value="RNA_pol_sigma-70_dom"/>
</dbReference>
<dbReference type="InterPro" id="IPR013325">
    <property type="entry name" value="RNA_pol_sigma_r2"/>
</dbReference>
<dbReference type="NCBIfam" id="TIGR02937">
    <property type="entry name" value="sigma70-ECF"/>
    <property type="match status" value="1"/>
</dbReference>
<sequence>MGRNSARDADRDFADWLAPHLAMLQRTARAFAEPADQHDLLQEMSLALWKAWPRFRAESAAGTFAHRVAHNAALTWRRGEARRRLRGVAVETELLSRDAGTDPQDALLERLYAAIRQLPPVDRSLILLSLDGLAYAEIARLHGLSETNVGARLTRIRQRVARLVEEAAHGV</sequence>
<name>A0A2W5VBZ0_9CAUL</name>
<evidence type="ECO:0000256" key="1">
    <source>
        <dbReference type="ARBA" id="ARBA00010641"/>
    </source>
</evidence>
<evidence type="ECO:0000256" key="4">
    <source>
        <dbReference type="ARBA" id="ARBA00023163"/>
    </source>
</evidence>
<dbReference type="GO" id="GO:0003677">
    <property type="term" value="F:DNA binding"/>
    <property type="evidence" value="ECO:0007669"/>
    <property type="project" value="InterPro"/>
</dbReference>
<dbReference type="Pfam" id="PF04542">
    <property type="entry name" value="Sigma70_r2"/>
    <property type="match status" value="1"/>
</dbReference>
<dbReference type="SUPFAM" id="SSF88946">
    <property type="entry name" value="Sigma2 domain of RNA polymerase sigma factors"/>
    <property type="match status" value="1"/>
</dbReference>
<proteinExistence type="inferred from homology"/>
<dbReference type="EMBL" id="QFQZ01000016">
    <property type="protein sequence ID" value="PZR35373.1"/>
    <property type="molecule type" value="Genomic_DNA"/>
</dbReference>
<evidence type="ECO:0000313" key="7">
    <source>
        <dbReference type="EMBL" id="PZR35373.1"/>
    </source>
</evidence>
<dbReference type="InterPro" id="IPR013324">
    <property type="entry name" value="RNA_pol_sigma_r3/r4-like"/>
</dbReference>
<dbReference type="Gene3D" id="1.10.10.10">
    <property type="entry name" value="Winged helix-like DNA-binding domain superfamily/Winged helix DNA-binding domain"/>
    <property type="match status" value="1"/>
</dbReference>